<name>A0A5R8QJ79_9FIRM</name>
<dbReference type="InParanoid" id="A0A5R8QJ79"/>
<reference evidence="2 3" key="1">
    <citation type="submission" date="2019-05" db="EMBL/GenBank/DDBJ databases">
        <title>Culicoidintestinum kansasii gen. nov., sp. nov. from the gastrointestinal tract of the biting midge, Culicoides sonorensis.</title>
        <authorList>
            <person name="Neupane S."/>
            <person name="Ghosh A."/>
            <person name="Gunther S."/>
            <person name="Martin K."/>
            <person name="Zurek L."/>
        </authorList>
    </citation>
    <scope>NUCLEOTIDE SEQUENCE [LARGE SCALE GENOMIC DNA]</scope>
    <source>
        <strain evidence="2 3">CS-1</strain>
    </source>
</reference>
<keyword evidence="1" id="KW-0472">Membrane</keyword>
<proteinExistence type="predicted"/>
<dbReference type="EMBL" id="VBWP01000001">
    <property type="protein sequence ID" value="TLG77307.1"/>
    <property type="molecule type" value="Genomic_DNA"/>
</dbReference>
<gene>
    <name evidence="2" type="ORF">FEZ08_01435</name>
</gene>
<dbReference type="FunCoup" id="A0A5R8QJ79">
    <property type="interactions" value="4"/>
</dbReference>
<feature type="transmembrane region" description="Helical" evidence="1">
    <location>
        <begin position="232"/>
        <end position="251"/>
    </location>
</feature>
<evidence type="ECO:0000256" key="1">
    <source>
        <dbReference type="SAM" id="Phobius"/>
    </source>
</evidence>
<feature type="transmembrane region" description="Helical" evidence="1">
    <location>
        <begin position="72"/>
        <end position="93"/>
    </location>
</feature>
<dbReference type="Pfam" id="PF05675">
    <property type="entry name" value="DUF817"/>
    <property type="match status" value="1"/>
</dbReference>
<dbReference type="InterPro" id="IPR008535">
    <property type="entry name" value="DUF817"/>
</dbReference>
<dbReference type="RefSeq" id="WP_138189915.1">
    <property type="nucleotide sequence ID" value="NZ_VBWP01000001.1"/>
</dbReference>
<evidence type="ECO:0000313" key="2">
    <source>
        <dbReference type="EMBL" id="TLG77307.1"/>
    </source>
</evidence>
<feature type="transmembrane region" description="Helical" evidence="1">
    <location>
        <begin position="163"/>
        <end position="180"/>
    </location>
</feature>
<dbReference type="AlphaFoldDB" id="A0A5R8QJ79"/>
<dbReference type="OrthoDB" id="1550598at2"/>
<sequence length="288" mass="33941">MRRKLKTLTFSFIDFGLKEALACLFPALILGGLMVSNILQIPYRYDWLFAYALIIQICFYLFGLETINEIKVICLFHLLGLAMEIFKVSHGIWSYPDPSFLRIMGVPLYSGFMYAAVASYMMQSWKLLKLRVENWPKTWIAITLAAIIYMNFFTNMWFYDIRYWILLALPIIFLRSKIYFTVYNREYRMPVIASFGLIAIFIWIAENFGTFFNAWQYNTQASGWHMVNPSIYVSWILLVILSMVIVITFKLERKKSLKHLYTQNPIESTAELLDIIEEQTKKRKTESS</sequence>
<keyword evidence="1" id="KW-1133">Transmembrane helix</keyword>
<keyword evidence="1" id="KW-0812">Transmembrane</keyword>
<dbReference type="Proteomes" id="UP000306912">
    <property type="component" value="Unassembled WGS sequence"/>
</dbReference>
<accession>A0A5R8QJ79</accession>
<keyword evidence="3" id="KW-1185">Reference proteome</keyword>
<dbReference type="PIRSF" id="PIRSF009141">
    <property type="entry name" value="UCP009141"/>
    <property type="match status" value="1"/>
</dbReference>
<evidence type="ECO:0000313" key="3">
    <source>
        <dbReference type="Proteomes" id="UP000306912"/>
    </source>
</evidence>
<feature type="transmembrane region" description="Helical" evidence="1">
    <location>
        <begin position="47"/>
        <end position="65"/>
    </location>
</feature>
<organism evidence="2 3">
    <name type="scientific">Culicoidibacter larvae</name>
    <dbReference type="NCBI Taxonomy" id="2579976"/>
    <lineage>
        <taxon>Bacteria</taxon>
        <taxon>Bacillati</taxon>
        <taxon>Bacillota</taxon>
        <taxon>Culicoidibacteria</taxon>
        <taxon>Culicoidibacterales</taxon>
        <taxon>Culicoidibacteraceae</taxon>
        <taxon>Culicoidibacter</taxon>
    </lineage>
</organism>
<feature type="transmembrane region" description="Helical" evidence="1">
    <location>
        <begin position="21"/>
        <end position="41"/>
    </location>
</feature>
<feature type="transmembrane region" description="Helical" evidence="1">
    <location>
        <begin position="138"/>
        <end position="157"/>
    </location>
</feature>
<protein>
    <submittedName>
        <fullName evidence="2">DUF817 domain-containing protein</fullName>
    </submittedName>
</protein>
<comment type="caution">
    <text evidence="2">The sequence shown here is derived from an EMBL/GenBank/DDBJ whole genome shotgun (WGS) entry which is preliminary data.</text>
</comment>
<feature type="transmembrane region" description="Helical" evidence="1">
    <location>
        <begin position="99"/>
        <end position="117"/>
    </location>
</feature>
<feature type="transmembrane region" description="Helical" evidence="1">
    <location>
        <begin position="192"/>
        <end position="212"/>
    </location>
</feature>